<evidence type="ECO:0000313" key="12">
    <source>
        <dbReference type="Proteomes" id="UP000322530"/>
    </source>
</evidence>
<evidence type="ECO:0000256" key="8">
    <source>
        <dbReference type="SAM" id="MobiDB-lite"/>
    </source>
</evidence>
<dbReference type="GO" id="GO:0016763">
    <property type="term" value="F:pentosyltransferase activity"/>
    <property type="evidence" value="ECO:0007669"/>
    <property type="project" value="TreeGrafter"/>
</dbReference>
<dbReference type="PANTHER" id="PTHR33908:SF11">
    <property type="entry name" value="MEMBRANE PROTEIN"/>
    <property type="match status" value="1"/>
</dbReference>
<keyword evidence="6 9" id="KW-1133">Transmembrane helix</keyword>
<feature type="transmembrane region" description="Helical" evidence="9">
    <location>
        <begin position="81"/>
        <end position="101"/>
    </location>
</feature>
<protein>
    <recommendedName>
        <fullName evidence="10">Glycosyltransferase RgtA/B/C/D-like domain-containing protein</fullName>
    </recommendedName>
</protein>
<feature type="transmembrane region" description="Helical" evidence="9">
    <location>
        <begin position="417"/>
        <end position="441"/>
    </location>
</feature>
<evidence type="ECO:0000256" key="6">
    <source>
        <dbReference type="ARBA" id="ARBA00022989"/>
    </source>
</evidence>
<dbReference type="InterPro" id="IPR050297">
    <property type="entry name" value="LipidA_mod_glycosyltrf_83"/>
</dbReference>
<keyword evidence="5 9" id="KW-0812">Transmembrane</keyword>
<gene>
    <name evidence="11" type="ORF">KDI_21910</name>
</gene>
<evidence type="ECO:0000256" key="5">
    <source>
        <dbReference type="ARBA" id="ARBA00022692"/>
    </source>
</evidence>
<accession>A0A5A5TB94</accession>
<dbReference type="PANTHER" id="PTHR33908">
    <property type="entry name" value="MANNOSYLTRANSFERASE YKCB-RELATED"/>
    <property type="match status" value="1"/>
</dbReference>
<dbReference type="Pfam" id="PF13231">
    <property type="entry name" value="PMT_2"/>
    <property type="match status" value="1"/>
</dbReference>
<keyword evidence="3" id="KW-0328">Glycosyltransferase</keyword>
<reference evidence="11 12" key="1">
    <citation type="submission" date="2019-01" db="EMBL/GenBank/DDBJ databases">
        <title>Draft genome sequence of Dictyobacter sp. Uno17.</title>
        <authorList>
            <person name="Wang C.M."/>
            <person name="Zheng Y."/>
            <person name="Sakai Y."/>
            <person name="Abe K."/>
            <person name="Yokota A."/>
            <person name="Yabe S."/>
        </authorList>
    </citation>
    <scope>NUCLEOTIDE SEQUENCE [LARGE SCALE GENOMIC DNA]</scope>
    <source>
        <strain evidence="11 12">Uno17</strain>
    </source>
</reference>
<comment type="subcellular location">
    <subcellularLocation>
        <location evidence="1">Cell membrane</location>
        <topology evidence="1">Multi-pass membrane protein</topology>
    </subcellularLocation>
</comment>
<evidence type="ECO:0000256" key="2">
    <source>
        <dbReference type="ARBA" id="ARBA00022475"/>
    </source>
</evidence>
<evidence type="ECO:0000256" key="7">
    <source>
        <dbReference type="ARBA" id="ARBA00023136"/>
    </source>
</evidence>
<organism evidence="11 12">
    <name type="scientific">Dictyobacter arantiisoli</name>
    <dbReference type="NCBI Taxonomy" id="2014874"/>
    <lineage>
        <taxon>Bacteria</taxon>
        <taxon>Bacillati</taxon>
        <taxon>Chloroflexota</taxon>
        <taxon>Ktedonobacteria</taxon>
        <taxon>Ktedonobacterales</taxon>
        <taxon>Dictyobacteraceae</taxon>
        <taxon>Dictyobacter</taxon>
    </lineage>
</organism>
<keyword evidence="7 9" id="KW-0472">Membrane</keyword>
<keyword evidence="2" id="KW-1003">Cell membrane</keyword>
<dbReference type="EMBL" id="BIXY01000027">
    <property type="protein sequence ID" value="GCF08627.1"/>
    <property type="molecule type" value="Genomic_DNA"/>
</dbReference>
<feature type="transmembrane region" description="Helical" evidence="9">
    <location>
        <begin position="107"/>
        <end position="128"/>
    </location>
</feature>
<evidence type="ECO:0000256" key="1">
    <source>
        <dbReference type="ARBA" id="ARBA00004651"/>
    </source>
</evidence>
<feature type="transmembrane region" description="Helical" evidence="9">
    <location>
        <begin position="191"/>
        <end position="216"/>
    </location>
</feature>
<proteinExistence type="predicted"/>
<evidence type="ECO:0000256" key="3">
    <source>
        <dbReference type="ARBA" id="ARBA00022676"/>
    </source>
</evidence>
<dbReference type="InterPro" id="IPR038731">
    <property type="entry name" value="RgtA/B/C-like"/>
</dbReference>
<dbReference type="GO" id="GO:0009103">
    <property type="term" value="P:lipopolysaccharide biosynthetic process"/>
    <property type="evidence" value="ECO:0007669"/>
    <property type="project" value="UniProtKB-ARBA"/>
</dbReference>
<evidence type="ECO:0000313" key="11">
    <source>
        <dbReference type="EMBL" id="GCF08627.1"/>
    </source>
</evidence>
<evidence type="ECO:0000256" key="4">
    <source>
        <dbReference type="ARBA" id="ARBA00022679"/>
    </source>
</evidence>
<sequence>MNVDTQKNFVATAPHQEQSGRFSSLLRMLLNSWEIYAILLIAAFLRLYRISTTEFDADQANIFAMAYNAVSHGHLVATSNIASIGIINPPAIIYALMIPAAFSANPIGGAILTALLAIAAILLTYIMTRRYYGRLAGTLTALLYTFASVPIFYARFMWNQNMLLFFVPLLFWFLYRGVVARRSNWLFPSVILLALLLQFHASSIVLAASIIVAWLLAPRKTWHWYDIVLSLVGILVLYSSYILWLFHSHFQDIHILLSTSSHKVLIDAQALFFYLQLLGPFSSPPAYNPHAILYPYWSAFTWIEPVMTLLLVGGILLMMFRIIWSPVAIRTQHTRRTVVGSLLRWWSELRASPERCGYCILLSWQIIPLLYLTRHNIVLHEHYFIMFMPGPFMLVGIFVAKIVDWTRRQGRISGKAVLRWGVLALSLVLILAQGVTGWGYVFDLTHGNFDDAYNVGSYYNDLATLQQTLTQAEQLAQQHHFNHIYVSADLATFDMYQYLVGHTKISTSVFADSCMVLPGVESGGAILLATPHNHWTTLAVHLDQATQLATLPHPGGPSFSFYALHPLVATQNASDNYNQEVKFMGVQSLPNGSQSTAVTRWQMLRSAQPGYHTVYNYVFKRSTQGTNTALARRQCSFDSLRAGDQILAPLGNITGMASILQVSNYTTLPVTMNRTILGMFPLQIDTYKQYDTVNNVLKDTKGANHIPLTPSRPKVSPQRG</sequence>
<dbReference type="OrthoDB" id="140092at2"/>
<evidence type="ECO:0000256" key="9">
    <source>
        <dbReference type="SAM" id="Phobius"/>
    </source>
</evidence>
<feature type="transmembrane region" description="Helical" evidence="9">
    <location>
        <begin position="384"/>
        <end position="405"/>
    </location>
</feature>
<feature type="transmembrane region" description="Helical" evidence="9">
    <location>
        <begin position="222"/>
        <end position="244"/>
    </location>
</feature>
<feature type="region of interest" description="Disordered" evidence="8">
    <location>
        <begin position="701"/>
        <end position="720"/>
    </location>
</feature>
<feature type="transmembrane region" description="Helical" evidence="9">
    <location>
        <begin position="302"/>
        <end position="324"/>
    </location>
</feature>
<comment type="caution">
    <text evidence="11">The sequence shown here is derived from an EMBL/GenBank/DDBJ whole genome shotgun (WGS) entry which is preliminary data.</text>
</comment>
<keyword evidence="4" id="KW-0808">Transferase</keyword>
<feature type="domain" description="Glycosyltransferase RgtA/B/C/D-like" evidence="10">
    <location>
        <begin position="90"/>
        <end position="244"/>
    </location>
</feature>
<dbReference type="Proteomes" id="UP000322530">
    <property type="component" value="Unassembled WGS sequence"/>
</dbReference>
<feature type="transmembrane region" description="Helical" evidence="9">
    <location>
        <begin position="135"/>
        <end position="156"/>
    </location>
</feature>
<name>A0A5A5TB94_9CHLR</name>
<feature type="transmembrane region" description="Helical" evidence="9">
    <location>
        <begin position="356"/>
        <end position="372"/>
    </location>
</feature>
<feature type="transmembrane region" description="Helical" evidence="9">
    <location>
        <begin position="162"/>
        <end position="179"/>
    </location>
</feature>
<dbReference type="GO" id="GO:0005886">
    <property type="term" value="C:plasma membrane"/>
    <property type="evidence" value="ECO:0007669"/>
    <property type="project" value="UniProtKB-SubCell"/>
</dbReference>
<keyword evidence="12" id="KW-1185">Reference proteome</keyword>
<dbReference type="RefSeq" id="WP_149401610.1">
    <property type="nucleotide sequence ID" value="NZ_BIXY01000027.1"/>
</dbReference>
<feature type="transmembrane region" description="Helical" evidence="9">
    <location>
        <begin position="28"/>
        <end position="48"/>
    </location>
</feature>
<evidence type="ECO:0000259" key="10">
    <source>
        <dbReference type="Pfam" id="PF13231"/>
    </source>
</evidence>
<dbReference type="AlphaFoldDB" id="A0A5A5TB94"/>